<proteinExistence type="predicted"/>
<name>A0A9J6FIZ5_HAELO</name>
<sequence length="124" mass="14384">MQKLLNFRVRRAPVHLLRLSQTNKSVRFQNGSETIEKIQNQWSKITLLDWNQISSTQSFWCEVHFYKDACGENPFAELAGFAMSMLGLPYSNAEVEMRFSQLNIVKSKMRNKPKPEKQQTPSSS</sequence>
<keyword evidence="2" id="KW-1185">Reference proteome</keyword>
<comment type="caution">
    <text evidence="1">The sequence shown here is derived from an EMBL/GenBank/DDBJ whole genome shotgun (WGS) entry which is preliminary data.</text>
</comment>
<accession>A0A9J6FIZ5</accession>
<protein>
    <recommendedName>
        <fullName evidence="3">HAT C-terminal dimerisation domain-containing protein</fullName>
    </recommendedName>
</protein>
<dbReference type="Proteomes" id="UP000821853">
    <property type="component" value="Chromosome 1"/>
</dbReference>
<dbReference type="EMBL" id="JABSTR010000001">
    <property type="protein sequence ID" value="KAH9362400.1"/>
    <property type="molecule type" value="Genomic_DNA"/>
</dbReference>
<dbReference type="OrthoDB" id="10023262at2759"/>
<organism evidence="1 2">
    <name type="scientific">Haemaphysalis longicornis</name>
    <name type="common">Bush tick</name>
    <dbReference type="NCBI Taxonomy" id="44386"/>
    <lineage>
        <taxon>Eukaryota</taxon>
        <taxon>Metazoa</taxon>
        <taxon>Ecdysozoa</taxon>
        <taxon>Arthropoda</taxon>
        <taxon>Chelicerata</taxon>
        <taxon>Arachnida</taxon>
        <taxon>Acari</taxon>
        <taxon>Parasitiformes</taxon>
        <taxon>Ixodida</taxon>
        <taxon>Ixodoidea</taxon>
        <taxon>Ixodidae</taxon>
        <taxon>Haemaphysalinae</taxon>
        <taxon>Haemaphysalis</taxon>
    </lineage>
</organism>
<evidence type="ECO:0000313" key="1">
    <source>
        <dbReference type="EMBL" id="KAH9362400.1"/>
    </source>
</evidence>
<gene>
    <name evidence="1" type="ORF">HPB48_020190</name>
</gene>
<reference evidence="1 2" key="1">
    <citation type="journal article" date="2020" name="Cell">
        <title>Large-Scale Comparative Analyses of Tick Genomes Elucidate Their Genetic Diversity and Vector Capacities.</title>
        <authorList>
            <consortium name="Tick Genome and Microbiome Consortium (TIGMIC)"/>
            <person name="Jia N."/>
            <person name="Wang J."/>
            <person name="Shi W."/>
            <person name="Du L."/>
            <person name="Sun Y."/>
            <person name="Zhan W."/>
            <person name="Jiang J.F."/>
            <person name="Wang Q."/>
            <person name="Zhang B."/>
            <person name="Ji P."/>
            <person name="Bell-Sakyi L."/>
            <person name="Cui X.M."/>
            <person name="Yuan T.T."/>
            <person name="Jiang B.G."/>
            <person name="Yang W.F."/>
            <person name="Lam T.T."/>
            <person name="Chang Q.C."/>
            <person name="Ding S.J."/>
            <person name="Wang X.J."/>
            <person name="Zhu J.G."/>
            <person name="Ruan X.D."/>
            <person name="Zhao L."/>
            <person name="Wei J.T."/>
            <person name="Ye R.Z."/>
            <person name="Que T.C."/>
            <person name="Du C.H."/>
            <person name="Zhou Y.H."/>
            <person name="Cheng J.X."/>
            <person name="Dai P.F."/>
            <person name="Guo W.B."/>
            <person name="Han X.H."/>
            <person name="Huang E.J."/>
            <person name="Li L.F."/>
            <person name="Wei W."/>
            <person name="Gao Y.C."/>
            <person name="Liu J.Z."/>
            <person name="Shao H.Z."/>
            <person name="Wang X."/>
            <person name="Wang C.C."/>
            <person name="Yang T.C."/>
            <person name="Huo Q.B."/>
            <person name="Li W."/>
            <person name="Chen H.Y."/>
            <person name="Chen S.E."/>
            <person name="Zhou L.G."/>
            <person name="Ni X.B."/>
            <person name="Tian J.H."/>
            <person name="Sheng Y."/>
            <person name="Liu T."/>
            <person name="Pan Y.S."/>
            <person name="Xia L.Y."/>
            <person name="Li J."/>
            <person name="Zhao F."/>
            <person name="Cao W.C."/>
        </authorList>
    </citation>
    <scope>NUCLEOTIDE SEQUENCE [LARGE SCALE GENOMIC DNA]</scope>
    <source>
        <strain evidence="1">HaeL-2018</strain>
    </source>
</reference>
<dbReference type="AlphaFoldDB" id="A0A9J6FIZ5"/>
<dbReference type="OMA" id="ANMLIHI"/>
<evidence type="ECO:0008006" key="3">
    <source>
        <dbReference type="Google" id="ProtNLM"/>
    </source>
</evidence>
<dbReference type="VEuPathDB" id="VectorBase:HLOH_049188"/>
<evidence type="ECO:0000313" key="2">
    <source>
        <dbReference type="Proteomes" id="UP000821853"/>
    </source>
</evidence>